<proteinExistence type="inferred from homology"/>
<gene>
    <name evidence="5" type="ORF">LLUT_LOCUS10526</name>
</gene>
<accession>A0AAV1WK67</accession>
<dbReference type="Proteomes" id="UP001497480">
    <property type="component" value="Unassembled WGS sequence"/>
</dbReference>
<sequence>MVLDSILSSPRLKSPSSKRQFTKDELGSWSAIIERHRYLLTALVLLVVLCTVYLYFAVTLGANGSCNGMNGAQKASCHMELIKDTIAKGGAHVFELIVQLCYNNNSKMEIVTSSNVVLLCSAANFLEMECDAIENFLDGISLWTWYDLLEALKQCQCLFSSKIYIPILDRIVDQLIERLALSSATSPNTCSSNRSSFQFSCDTSSNNSLRYSCSGATWWFEHLLFLKIDLMDNVIRRMIYHDFDNAIISKFLFYYHKCTCFCDAQAEKNEITKFVINLLSLLDKRSISCKNLFNLNRIAITSKTSTYFKSMIESLIGPMLDKATIDYLLLPPPHGQDHAYDVDFVLRLMHIFFFEGSFELTSDRLKRVAKMMDLFLVEVAPDPHLKPSKFEALITVLPDSARESHDQLYIATNMYLKVSYHMARFYDSTTIQDCNTCLKI</sequence>
<keyword evidence="3" id="KW-1133">Transmembrane helix</keyword>
<organism evidence="5 6">
    <name type="scientific">Lupinus luteus</name>
    <name type="common">European yellow lupine</name>
    <dbReference type="NCBI Taxonomy" id="3873"/>
    <lineage>
        <taxon>Eukaryota</taxon>
        <taxon>Viridiplantae</taxon>
        <taxon>Streptophyta</taxon>
        <taxon>Embryophyta</taxon>
        <taxon>Tracheophyta</taxon>
        <taxon>Spermatophyta</taxon>
        <taxon>Magnoliopsida</taxon>
        <taxon>eudicotyledons</taxon>
        <taxon>Gunneridae</taxon>
        <taxon>Pentapetalae</taxon>
        <taxon>rosids</taxon>
        <taxon>fabids</taxon>
        <taxon>Fabales</taxon>
        <taxon>Fabaceae</taxon>
        <taxon>Papilionoideae</taxon>
        <taxon>50 kb inversion clade</taxon>
        <taxon>genistoids sensu lato</taxon>
        <taxon>core genistoids</taxon>
        <taxon>Genisteae</taxon>
        <taxon>Lupinus</taxon>
    </lineage>
</organism>
<keyword evidence="3" id="KW-0812">Transmembrane</keyword>
<dbReference type="InterPro" id="IPR043454">
    <property type="entry name" value="NPH3/RPT2-like"/>
</dbReference>
<name>A0AAV1WK67_LUPLU</name>
<feature type="transmembrane region" description="Helical" evidence="3">
    <location>
        <begin position="38"/>
        <end position="58"/>
    </location>
</feature>
<comment type="similarity">
    <text evidence="2">Belongs to the NPH3 family.</text>
</comment>
<protein>
    <recommendedName>
        <fullName evidence="4">NPH3 domain-containing protein</fullName>
    </recommendedName>
</protein>
<evidence type="ECO:0000259" key="4">
    <source>
        <dbReference type="PROSITE" id="PS51649"/>
    </source>
</evidence>
<evidence type="ECO:0000256" key="2">
    <source>
        <dbReference type="PROSITE-ProRule" id="PRU00982"/>
    </source>
</evidence>
<dbReference type="InterPro" id="IPR027356">
    <property type="entry name" value="NPH3_dom"/>
</dbReference>
<evidence type="ECO:0000256" key="1">
    <source>
        <dbReference type="ARBA" id="ARBA00022786"/>
    </source>
</evidence>
<dbReference type="Pfam" id="PF03000">
    <property type="entry name" value="NPH3"/>
    <property type="match status" value="1"/>
</dbReference>
<dbReference type="AlphaFoldDB" id="A0AAV1WK67"/>
<comment type="caution">
    <text evidence="5">The sequence shown here is derived from an EMBL/GenBank/DDBJ whole genome shotgun (WGS) entry which is preliminary data.</text>
</comment>
<dbReference type="PROSITE" id="PS51649">
    <property type="entry name" value="NPH3"/>
    <property type="match status" value="1"/>
</dbReference>
<evidence type="ECO:0000256" key="3">
    <source>
        <dbReference type="SAM" id="Phobius"/>
    </source>
</evidence>
<dbReference type="EMBL" id="CAXHTB010000007">
    <property type="protein sequence ID" value="CAL0309466.1"/>
    <property type="molecule type" value="Genomic_DNA"/>
</dbReference>
<dbReference type="PANTHER" id="PTHR32370">
    <property type="entry name" value="OS12G0117600 PROTEIN"/>
    <property type="match status" value="1"/>
</dbReference>
<evidence type="ECO:0000313" key="6">
    <source>
        <dbReference type="Proteomes" id="UP001497480"/>
    </source>
</evidence>
<keyword evidence="3" id="KW-0472">Membrane</keyword>
<keyword evidence="1" id="KW-0833">Ubl conjugation pathway</keyword>
<evidence type="ECO:0000313" key="5">
    <source>
        <dbReference type="EMBL" id="CAL0309466.1"/>
    </source>
</evidence>
<feature type="domain" description="NPH3" evidence="4">
    <location>
        <begin position="217"/>
        <end position="440"/>
    </location>
</feature>
<keyword evidence="6" id="KW-1185">Reference proteome</keyword>
<reference evidence="5 6" key="1">
    <citation type="submission" date="2024-03" db="EMBL/GenBank/DDBJ databases">
        <authorList>
            <person name="Martinez-Hernandez J."/>
        </authorList>
    </citation>
    <scope>NUCLEOTIDE SEQUENCE [LARGE SCALE GENOMIC DNA]</scope>
</reference>